<dbReference type="SMART" id="SM00429">
    <property type="entry name" value="IPT"/>
    <property type="match status" value="6"/>
</dbReference>
<evidence type="ECO:0000256" key="1">
    <source>
        <dbReference type="ARBA" id="ARBA00004236"/>
    </source>
</evidence>
<evidence type="ECO:0000256" key="4">
    <source>
        <dbReference type="ARBA" id="ARBA00022737"/>
    </source>
</evidence>
<comment type="caution">
    <text evidence="9">The sequence shown here is derived from an EMBL/GenBank/DDBJ whole genome shotgun (WGS) entry which is preliminary data.</text>
</comment>
<dbReference type="SUPFAM" id="SSF81296">
    <property type="entry name" value="E set domains"/>
    <property type="match status" value="2"/>
</dbReference>
<dbReference type="PROSITE" id="PS51484">
    <property type="entry name" value="G8"/>
    <property type="match status" value="1"/>
</dbReference>
<keyword evidence="4" id="KW-0677">Repeat</keyword>
<keyword evidence="2" id="KW-1003">Cell membrane</keyword>
<proteinExistence type="predicted"/>
<keyword evidence="2" id="KW-0472">Membrane</keyword>
<reference evidence="9" key="1">
    <citation type="submission" date="2023-10" db="EMBL/GenBank/DDBJ databases">
        <authorList>
            <person name="Chen Y."/>
            <person name="Shah S."/>
            <person name="Dougan E. K."/>
            <person name="Thang M."/>
            <person name="Chan C."/>
        </authorList>
    </citation>
    <scope>NUCLEOTIDE SEQUENCE [LARGE SCALE GENOMIC DNA]</scope>
</reference>
<dbReference type="InterPro" id="IPR037524">
    <property type="entry name" value="PA14/GLEYA"/>
</dbReference>
<feature type="region of interest" description="Disordered" evidence="6">
    <location>
        <begin position="557"/>
        <end position="702"/>
    </location>
</feature>
<dbReference type="Pfam" id="PF24606">
    <property type="entry name" value="CEMIP_beta-hel"/>
    <property type="match status" value="1"/>
</dbReference>
<evidence type="ECO:0000256" key="6">
    <source>
        <dbReference type="SAM" id="MobiDB-lite"/>
    </source>
</evidence>
<dbReference type="InterPro" id="IPR019316">
    <property type="entry name" value="G8_domain"/>
</dbReference>
<evidence type="ECO:0000313" key="10">
    <source>
        <dbReference type="Proteomes" id="UP001189429"/>
    </source>
</evidence>
<evidence type="ECO:0000256" key="2">
    <source>
        <dbReference type="ARBA" id="ARBA00022475"/>
    </source>
</evidence>
<evidence type="ECO:0000256" key="3">
    <source>
        <dbReference type="ARBA" id="ARBA00022729"/>
    </source>
</evidence>
<dbReference type="Proteomes" id="UP001189429">
    <property type="component" value="Unassembled WGS sequence"/>
</dbReference>
<dbReference type="EMBL" id="CAUYUJ010016493">
    <property type="protein sequence ID" value="CAK0865844.1"/>
    <property type="molecule type" value="Genomic_DNA"/>
</dbReference>
<dbReference type="InterPro" id="IPR013783">
    <property type="entry name" value="Ig-like_fold"/>
</dbReference>
<name>A0ABN9V3S7_9DINO</name>
<dbReference type="CDD" id="cd00603">
    <property type="entry name" value="IPT_PCSR"/>
    <property type="match status" value="4"/>
</dbReference>
<dbReference type="InterPro" id="IPR011658">
    <property type="entry name" value="PA14_dom"/>
</dbReference>
<comment type="subcellular location">
    <subcellularLocation>
        <location evidence="1">Cell membrane</location>
    </subcellularLocation>
</comment>
<dbReference type="Pfam" id="PF07691">
    <property type="entry name" value="PA14"/>
    <property type="match status" value="1"/>
</dbReference>
<keyword evidence="10" id="KW-1185">Reference proteome</keyword>
<feature type="compositionally biased region" description="Low complexity" evidence="6">
    <location>
        <begin position="590"/>
        <end position="702"/>
    </location>
</feature>
<dbReference type="PANTHER" id="PTHR46769">
    <property type="entry name" value="POLYCYSTIC KIDNEY AND HEPATIC DISEASE 1 (AUTOSOMAL RECESSIVE)-LIKE 1"/>
    <property type="match status" value="1"/>
</dbReference>
<dbReference type="Pfam" id="PF01833">
    <property type="entry name" value="TIG"/>
    <property type="match status" value="5"/>
</dbReference>
<dbReference type="Gene3D" id="2.60.40.10">
    <property type="entry name" value="Immunoglobulins"/>
    <property type="match status" value="3"/>
</dbReference>
<sequence length="2434" mass="259080">MAVDVGLDLGGVPTARWRIFIRFRKPLGDVGLLELDLSNFVGVPDPDGPAVYSVTVVTVEHGDADAVMMERVPMDLFEMPRPVDSGAMVVTVETFGVVSATETEDAPAFYYAEALTPVLLTVYPSTVQGGSTLTAIIANITNTTDATVYLGSWLACAGLADVTENWSDTDWWNLSAGERVLNCSLSNGTAGVHQVRLLSATQGSADPSLAPNVTYLPTVEDIAPLVGSLAGGTPFTLTGDGLAGTPCAGITVGGAACAEAGTSPLATASLGGGSVVCLTPDALNGTSLGDAPEQVEAEIVLLRPTPVSVGTFVYSRNSTPAVSAVSPEQHSAALTVELVLSGQLLGGGGAPPVVTFGGRPCVVEEHNASHVGCWLQRSVPAPPSNSTVQPTVWVEEMGRAAVDSSASFTSVFEVASVSPSYASIAGGGVITLTGSGFHPTDPWKQEVFLDLPDGTEHTCVVLSGNDVELRCQIDSAAAPDDYIFSAYHVGTVLGRRLASAGASAGGAHGRKIDCARDRSPKTKGHCLAKSVMSMGRVRSMGAEHSMAKGLARLAATPPPHAFSGPSAGWEAAVATDPAGRGPPSAARRMAAATETTSATSSSVTQTSSSTPTSSTSTLTSTTASSLTSSSTEHTTSETATSTLTAITETSTTSPHSTSETSTLTSTTETSSSESRSVITTQTSTLTSTTQTSTSETSTTTATTTRFQDTVAAVRLTLNGVTARCVSAEGCSVLYSQAATPKLLGVTPLNGTNGTNVTVTLEGQLDGSKMKVLFGDVQCPVSSWRVEPGDYELSQGDLFGLGGLNLTQTVLQVPLCEFPASEVPVHVLADPEGYALHGSPYLGTDFRFEQQLHLFGLSPENGSFHGGTELTILGAGFSSVLEENLVTIGSRVCPVSAASFGELRCWSPPAPGGVEGAHDVRVVVGPSGTGAGLSADFYLFGSYVAVDDFGGHSPDSSGTTPVLNFESDVGTALGLGATTYFGVRWRGYLTIATPGAYVFSLLSDDGSALWVDDALVVDNKGVHSTLEVSGRVAYLEEGDHDIEVRYVQTTGGSNLVFSYAGPDTGEVTVVVPETALKPLQSGAGPQLQFEYLSAGSSPAALATTIASAAAEVQLLVDGVSFGSAPGVVALGVHRDPTANLQCIPTSWSDAQVRCVARDVPGGSWSVRVWHPIAGWSSMAPEMLEMAPTVSEVEVQGVVLPAGTDGTLRAGLRGGIELTLRGQHFGLDLDQTEVLVCGRRCQMLEATNSSSLRCETPELRSADLAGVYPGAFPAEDLAPYARSFYTDQGASDENEVALANSTFTSSVDHEINFYYDLSWHNRQECWFAFELPTYQVARLQTVSIFPPTDPNQRELAIETIFEVRNLSDGSEWTAVASLTEAVVTGQTIAQGWNVFGTEGVVAQAFRVRLLPSICNTQGELMRGARFSGVLLDADDSGTCNISIGHVVHPLASEASVPAPTSVELLHEFERTPLLTSLSPTSGSARGGTLVTLRGSALTPYMSDAPTSDPALIRVLLNGYACEVTFVNDTHAECLTAVRDRGINPASTSVWVAGKGYATIVGAGNETTFRYIDRWSDVRSWLDSEPPFDGDSVIVPEGQAILLDVDSPKLFLVIVSGVLEFDRKDLAFNATYIWVAGGTFSVGTEADPFLQRATITLHGDRWWTIELPFVGSKMLAVTNLGGLHTGCSTQGLRLTSAGFTAVSNVCGVRSVGKLDLHGRPQTSWTRLVATAPVGSTVLLLEEPVDWDVGAKVILTTSQLNVADEVLTVRSVSQDGFALEVEEPLQHEHIGEWYFHDNTTPTDLRAAVGLLTRNVKVQGDDASERHGNAYMFGAHVGAFMGGELRIENTELFRTGQAANLGRYSSHWHVLSSGRNVDVMDIAYLRNNSYHDTFQRAVVVHSTDYATVQHNVAYHVRGHMFFTETGQEHYALFEHNLAVAPLPHHLLLDDDDTPAGFWLPGFTGWHRSNLAVSAARGWRVRKLEGVASQQTDLTFFNNSAHACGFGWHLKPPHAPPTLNTFQTFTAFRCSTGMFYYGTGNIHHIDHRFLECGTGHFMNHLSSGLQTAPFYLDLLLVGSVDPMAQWSRGTGLGIRAPKDNENFFVSGMKVVNFFSTPALYGCFKTMCTMRFERLEWYNSNVRTFSSSDISGIFHDLDGSLTGFPNGFVAMHTPFNEFDGLCHVSSQHTGGIVCGKHDGSLRMRRLLVNNQQPWQLDYNSLAVQTNISKSDIVFTTQLLYGWAVPVVSGQDYDLQIDNANDYQQVSLHYGGTWNYVFQEHGWTTRVAPQDEGVIVHLNYSTWRDHFDAALGTALSKEPTMDHPFGSFSMKLWLHQCELFDLTNASRDTCDGEYVNQTGLSLKADLEEQLYLPQVGGRLTAALSAHVASPSPVSQTFWARECPDEAGGRSLTRSLWSSCPSGRGPTRRGGPPVGCPRRATRS</sequence>
<organism evidence="9 10">
    <name type="scientific">Prorocentrum cordatum</name>
    <dbReference type="NCBI Taxonomy" id="2364126"/>
    <lineage>
        <taxon>Eukaryota</taxon>
        <taxon>Sar</taxon>
        <taxon>Alveolata</taxon>
        <taxon>Dinophyceae</taxon>
        <taxon>Prorocentrales</taxon>
        <taxon>Prorocentraceae</taxon>
        <taxon>Prorocentrum</taxon>
    </lineage>
</organism>
<dbReference type="SMART" id="SM00758">
    <property type="entry name" value="PA14"/>
    <property type="match status" value="1"/>
</dbReference>
<dbReference type="SUPFAM" id="SSF51126">
    <property type="entry name" value="Pectin lyase-like"/>
    <property type="match status" value="1"/>
</dbReference>
<keyword evidence="3" id="KW-0732">Signal</keyword>
<evidence type="ECO:0000259" key="8">
    <source>
        <dbReference type="PROSITE" id="PS51820"/>
    </source>
</evidence>
<dbReference type="PANTHER" id="PTHR46769:SF2">
    <property type="entry name" value="FIBROCYSTIN-L ISOFORM 2 PRECURSOR-RELATED"/>
    <property type="match status" value="1"/>
</dbReference>
<feature type="compositionally biased region" description="Low complexity" evidence="6">
    <location>
        <begin position="2412"/>
        <end position="2422"/>
    </location>
</feature>
<protein>
    <recommendedName>
        <fullName evidence="11">Fibrocystin-L</fullName>
    </recommendedName>
</protein>
<dbReference type="SUPFAM" id="SSF56988">
    <property type="entry name" value="Anthrax protective antigen"/>
    <property type="match status" value="1"/>
</dbReference>
<gene>
    <name evidence="9" type="ORF">PCOR1329_LOCUS53262</name>
</gene>
<evidence type="ECO:0008006" key="11">
    <source>
        <dbReference type="Google" id="ProtNLM"/>
    </source>
</evidence>
<dbReference type="InterPro" id="IPR014756">
    <property type="entry name" value="Ig_E-set"/>
</dbReference>
<dbReference type="CDD" id="cd00102">
    <property type="entry name" value="IPT"/>
    <property type="match status" value="1"/>
</dbReference>
<dbReference type="InterPro" id="IPR011050">
    <property type="entry name" value="Pectin_lyase_fold/virulence"/>
</dbReference>
<keyword evidence="5" id="KW-0325">Glycoprotein</keyword>
<evidence type="ECO:0000259" key="7">
    <source>
        <dbReference type="PROSITE" id="PS51484"/>
    </source>
</evidence>
<evidence type="ECO:0000313" key="9">
    <source>
        <dbReference type="EMBL" id="CAK0865844.1"/>
    </source>
</evidence>
<dbReference type="Gene3D" id="3.90.182.10">
    <property type="entry name" value="Toxin - Anthrax Protective Antigen,domain 1"/>
    <property type="match status" value="1"/>
</dbReference>
<feature type="domain" description="G8" evidence="7">
    <location>
        <begin position="1576"/>
        <end position="1726"/>
    </location>
</feature>
<feature type="domain" description="PA14" evidence="8">
    <location>
        <begin position="927"/>
        <end position="1074"/>
    </location>
</feature>
<feature type="region of interest" description="Disordered" evidence="6">
    <location>
        <begin position="2399"/>
        <end position="2434"/>
    </location>
</feature>
<accession>A0ABN9V3S7</accession>
<dbReference type="InterPro" id="IPR052387">
    <property type="entry name" value="Fibrocystin"/>
</dbReference>
<dbReference type="PROSITE" id="PS51820">
    <property type="entry name" value="PA14"/>
    <property type="match status" value="1"/>
</dbReference>
<dbReference type="SMART" id="SM01225">
    <property type="entry name" value="G8"/>
    <property type="match status" value="1"/>
</dbReference>
<evidence type="ECO:0000256" key="5">
    <source>
        <dbReference type="ARBA" id="ARBA00023180"/>
    </source>
</evidence>
<dbReference type="Pfam" id="PF10162">
    <property type="entry name" value="G8"/>
    <property type="match status" value="1"/>
</dbReference>
<dbReference type="InterPro" id="IPR002909">
    <property type="entry name" value="IPT_dom"/>
</dbReference>
<dbReference type="InterPro" id="IPR055401">
    <property type="entry name" value="CEMIP_beta-hel_dom"/>
</dbReference>